<sequence length="1274" mass="140414">MSGVVQITGNNNLFLLPPSVANNAEDSFQVIEGNYNLITHPEGDTDLMKFVKSFIVKQGSRNLFLRSGITEEAESVLNDDAQEYVSWISWLKNKFVGTESNRVAEALGHAQFINAYHVRGDKNKIQPASLVGNCREIIYDEGYGNIDADGSEVNHGQGIAYRFLELLGFMQPQITYEDCVFNHGQNNLLELPANLHAIKDSFRTTGDGNWVAVPKGLNQKLSFKNAFHTTGNGNIVMSSSDPRAEKAVALFYAKAEKELHSSSRGTTSAFQQQSLTIEVHQAKQATGKSEESDASTAALSHVPNDLRQSTTSSSASSEEIPGAADKNDCPLSVYTFHEPRVVNSTGESTKELSSITRKLSAVEAAAFASETSRTYCLSPLEKEAGRTASGKTRLAGTDDSEDFIVSIAQFTASVRLLVRHPMSFTSGPHYYYISYSAKGGNLSLYEPMASVPETAANNFSIVAISYWASCTQTSMPFLILLEKVKSCIQARPRGKAKRHSESVKTSLHVSTAPQLSVSLVDDFGSNIPGHQLSSDTEPEPALSVNTAAAVLLTSPDSSSSTGQTTAPSSAALPLLKTQSPSEVGDDALTTGTGVSLIATREAIGATSPQNIQSALFCEGSFANAQGINIGVAYMNEFGFAVDARFVEEERKAKALEKLASKGMPSALLDSKDRGYIPRCNEDTRRTIRKRVVKWGWQQGQVRKLLWLSGPAGVGKSAVAQTVAEEFKEKGLLGAVFFFSRPNNRSDPNVVIPTLVYQLALRIPEYQQIIVQKIILDPVIFERNRQTQFQQLIVDPFLALNAGKQSGVSQQPLLIVLDGLDECSDREAQCELVELISRHARKEQSLEFRWMICSRPEPDIRVAFSSLDCKAVCVQEKLEVDDSEAQSDALRILQRGFADIRAKYPDQLTQDWPSEGQVDIIAERASGHLGFVSFIVRFIGDKNYDDPSGQLDVCLRFLKLTSGNGDLNPLSALDLLYTRVFSDIPANILATTQRILGLLIFHGANQLSALAHANFLGLDQTSFYRALHRLHSVILVPPAEEAHKRPIQIYHASLTDYLKDPKRSGRFALNQDVVLYLDIVTSSLKWLSLARRTSLGSDSPDLTWTPNKDIQRSILVSLCKFSFKTCWRACLRVPRGSRKRLFEALEKFDFNLDYYIWWKTDTREFAYFIRWLGSLGSDASSIIRVNPPKRLEGGQQYMLGAEVRHPEADSSSFLLPLRHQGENSFSLVLPVDDDLDLGRVKNCYSCFLQLGKLHPTRFALIVGSGISAAFAQIPR</sequence>
<dbReference type="SUPFAM" id="SSF52540">
    <property type="entry name" value="P-loop containing nucleoside triphosphate hydrolases"/>
    <property type="match status" value="1"/>
</dbReference>
<dbReference type="PANTHER" id="PTHR10039">
    <property type="entry name" value="AMELOGENIN"/>
    <property type="match status" value="1"/>
</dbReference>
<evidence type="ECO:0000313" key="5">
    <source>
        <dbReference type="Proteomes" id="UP001213000"/>
    </source>
</evidence>
<feature type="compositionally biased region" description="Polar residues" evidence="2">
    <location>
        <begin position="554"/>
        <end position="568"/>
    </location>
</feature>
<dbReference type="AlphaFoldDB" id="A0AAD5YMR4"/>
<dbReference type="InterPro" id="IPR027417">
    <property type="entry name" value="P-loop_NTPase"/>
</dbReference>
<gene>
    <name evidence="4" type="ORF">NP233_g8863</name>
</gene>
<feature type="domain" description="Nephrocystin 3-like N-terminal" evidence="3">
    <location>
        <begin position="694"/>
        <end position="854"/>
    </location>
</feature>
<organism evidence="4 5">
    <name type="scientific">Leucocoprinus birnbaumii</name>
    <dbReference type="NCBI Taxonomy" id="56174"/>
    <lineage>
        <taxon>Eukaryota</taxon>
        <taxon>Fungi</taxon>
        <taxon>Dikarya</taxon>
        <taxon>Basidiomycota</taxon>
        <taxon>Agaricomycotina</taxon>
        <taxon>Agaricomycetes</taxon>
        <taxon>Agaricomycetidae</taxon>
        <taxon>Agaricales</taxon>
        <taxon>Agaricineae</taxon>
        <taxon>Agaricaceae</taxon>
        <taxon>Leucocoprinus</taxon>
    </lineage>
</organism>
<protein>
    <recommendedName>
        <fullName evidence="3">Nephrocystin 3-like N-terminal domain-containing protein</fullName>
    </recommendedName>
</protein>
<dbReference type="InterPro" id="IPR056884">
    <property type="entry name" value="NPHP3-like_N"/>
</dbReference>
<dbReference type="EMBL" id="JANIEX010000745">
    <property type="protein sequence ID" value="KAJ3563564.1"/>
    <property type="molecule type" value="Genomic_DNA"/>
</dbReference>
<proteinExistence type="predicted"/>
<name>A0AAD5YMR4_9AGAR</name>
<evidence type="ECO:0000256" key="2">
    <source>
        <dbReference type="SAM" id="MobiDB-lite"/>
    </source>
</evidence>
<comment type="caution">
    <text evidence="4">The sequence shown here is derived from an EMBL/GenBank/DDBJ whole genome shotgun (WGS) entry which is preliminary data.</text>
</comment>
<feature type="region of interest" description="Disordered" evidence="2">
    <location>
        <begin position="554"/>
        <end position="587"/>
    </location>
</feature>
<reference evidence="4" key="1">
    <citation type="submission" date="2022-07" db="EMBL/GenBank/DDBJ databases">
        <title>Genome Sequence of Leucocoprinus birnbaumii.</title>
        <authorList>
            <person name="Buettner E."/>
        </authorList>
    </citation>
    <scope>NUCLEOTIDE SEQUENCE</scope>
    <source>
        <strain evidence="4">VT141</strain>
    </source>
</reference>
<dbReference type="Proteomes" id="UP001213000">
    <property type="component" value="Unassembled WGS sequence"/>
</dbReference>
<evidence type="ECO:0000259" key="3">
    <source>
        <dbReference type="Pfam" id="PF24883"/>
    </source>
</evidence>
<accession>A0AAD5YMR4</accession>
<dbReference type="Gene3D" id="3.40.50.300">
    <property type="entry name" value="P-loop containing nucleotide triphosphate hydrolases"/>
    <property type="match status" value="1"/>
</dbReference>
<keyword evidence="5" id="KW-1185">Reference proteome</keyword>
<feature type="region of interest" description="Disordered" evidence="2">
    <location>
        <begin position="280"/>
        <end position="328"/>
    </location>
</feature>
<evidence type="ECO:0000313" key="4">
    <source>
        <dbReference type="EMBL" id="KAJ3563564.1"/>
    </source>
</evidence>
<dbReference type="PANTHER" id="PTHR10039:SF14">
    <property type="entry name" value="NACHT DOMAIN-CONTAINING PROTEIN"/>
    <property type="match status" value="1"/>
</dbReference>
<keyword evidence="1" id="KW-0677">Repeat</keyword>
<evidence type="ECO:0000256" key="1">
    <source>
        <dbReference type="ARBA" id="ARBA00022737"/>
    </source>
</evidence>
<dbReference type="Pfam" id="PF24883">
    <property type="entry name" value="NPHP3_N"/>
    <property type="match status" value="1"/>
</dbReference>